<evidence type="ECO:0000313" key="7">
    <source>
        <dbReference type="EMBL" id="KAF2856536.1"/>
    </source>
</evidence>
<keyword evidence="6" id="KW-0137">Centromere</keyword>
<evidence type="ECO:0000256" key="3">
    <source>
        <dbReference type="ARBA" id="ARBA00007321"/>
    </source>
</evidence>
<reference evidence="7" key="1">
    <citation type="submission" date="2020-01" db="EMBL/GenBank/DDBJ databases">
        <authorList>
            <consortium name="DOE Joint Genome Institute"/>
            <person name="Haridas S."/>
            <person name="Albert R."/>
            <person name="Binder M."/>
            <person name="Bloem J."/>
            <person name="Labutti K."/>
            <person name="Salamov A."/>
            <person name="Andreopoulos B."/>
            <person name="Baker S.E."/>
            <person name="Barry K."/>
            <person name="Bills G."/>
            <person name="Bluhm B.H."/>
            <person name="Cannon C."/>
            <person name="Castanera R."/>
            <person name="Culley D.E."/>
            <person name="Daum C."/>
            <person name="Ezra D."/>
            <person name="Gonzalez J.B."/>
            <person name="Henrissat B."/>
            <person name="Kuo A."/>
            <person name="Liang C."/>
            <person name="Lipzen A."/>
            <person name="Lutzoni F."/>
            <person name="Magnuson J."/>
            <person name="Mondo S."/>
            <person name="Nolan M."/>
            <person name="Ohm R."/>
            <person name="Pangilinan J."/>
            <person name="Park H.-J."/>
            <person name="Ramirez L."/>
            <person name="Alfaro M."/>
            <person name="Sun H."/>
            <person name="Tritt A."/>
            <person name="Yoshinaga Y."/>
            <person name="Zwiers L.-H."/>
            <person name="Turgeon B.G."/>
            <person name="Goodwin S.B."/>
            <person name="Spatafora J.W."/>
            <person name="Crous P.W."/>
            <person name="Grigoriev I.V."/>
        </authorList>
    </citation>
    <scope>NUCLEOTIDE SEQUENCE</scope>
    <source>
        <strain evidence="7">IPT5</strain>
    </source>
</reference>
<evidence type="ECO:0008006" key="9">
    <source>
        <dbReference type="Google" id="ProtNLM"/>
    </source>
</evidence>
<dbReference type="InterPro" id="IPR018464">
    <property type="entry name" value="CENP-O"/>
</dbReference>
<dbReference type="PANTHER" id="PTHR14582:SF1">
    <property type="entry name" value="CENTROMERE PROTEIN O"/>
    <property type="match status" value="1"/>
</dbReference>
<organism evidence="7 8">
    <name type="scientific">Plenodomus tracheiphilus IPT5</name>
    <dbReference type="NCBI Taxonomy" id="1408161"/>
    <lineage>
        <taxon>Eukaryota</taxon>
        <taxon>Fungi</taxon>
        <taxon>Dikarya</taxon>
        <taxon>Ascomycota</taxon>
        <taxon>Pezizomycotina</taxon>
        <taxon>Dothideomycetes</taxon>
        <taxon>Pleosporomycetidae</taxon>
        <taxon>Pleosporales</taxon>
        <taxon>Pleosporineae</taxon>
        <taxon>Leptosphaeriaceae</taxon>
        <taxon>Plenodomus</taxon>
    </lineage>
</organism>
<dbReference type="GO" id="GO:0031511">
    <property type="term" value="C:Mis6-Sim4 complex"/>
    <property type="evidence" value="ECO:0007669"/>
    <property type="project" value="TreeGrafter"/>
</dbReference>
<evidence type="ECO:0000256" key="1">
    <source>
        <dbReference type="ARBA" id="ARBA00004123"/>
    </source>
</evidence>
<evidence type="ECO:0000256" key="2">
    <source>
        <dbReference type="ARBA" id="ARBA00004584"/>
    </source>
</evidence>
<evidence type="ECO:0000313" key="8">
    <source>
        <dbReference type="Proteomes" id="UP000799423"/>
    </source>
</evidence>
<gene>
    <name evidence="7" type="ORF">T440DRAFT_383516</name>
</gene>
<accession>A0A6A7BM70</accession>
<proteinExistence type="inferred from homology"/>
<evidence type="ECO:0000256" key="6">
    <source>
        <dbReference type="ARBA" id="ARBA00023328"/>
    </source>
</evidence>
<dbReference type="Pfam" id="PF09496">
    <property type="entry name" value="CENP-O"/>
    <property type="match status" value="1"/>
</dbReference>
<dbReference type="EMBL" id="MU006288">
    <property type="protein sequence ID" value="KAF2856536.1"/>
    <property type="molecule type" value="Genomic_DNA"/>
</dbReference>
<comment type="similarity">
    <text evidence="3">Belongs to the CENP-O/MCM21 family.</text>
</comment>
<dbReference type="PANTHER" id="PTHR14582">
    <property type="entry name" value="INNER KINETOCHORE SUBUNIT MAL2"/>
    <property type="match status" value="1"/>
</dbReference>
<evidence type="ECO:0000256" key="5">
    <source>
        <dbReference type="ARBA" id="ARBA00023242"/>
    </source>
</evidence>
<name>A0A6A7BM70_9PLEO</name>
<comment type="subcellular location">
    <subcellularLocation>
        <location evidence="2">Chromosome</location>
        <location evidence="2">Centromere</location>
    </subcellularLocation>
    <subcellularLocation>
        <location evidence="1">Nucleus</location>
    </subcellularLocation>
</comment>
<keyword evidence="5" id="KW-0539">Nucleus</keyword>
<evidence type="ECO:0000256" key="4">
    <source>
        <dbReference type="ARBA" id="ARBA00022454"/>
    </source>
</evidence>
<keyword evidence="8" id="KW-1185">Reference proteome</keyword>
<protein>
    <recommendedName>
        <fullName evidence="9">Cenp-O kinetochore centromere component</fullName>
    </recommendedName>
</protein>
<dbReference type="OrthoDB" id="10050372at2759"/>
<dbReference type="AlphaFoldDB" id="A0A6A7BM70"/>
<sequence>METTESLDADITALHTRLATLHAHRANLSSILLSQPHLSTHLQLATNNKHSTKSSTSTAHDLITQQATRNTTNIYRACAGVTAYKVQDPDPNAINGGAILGISIDVSLGGKFIETYHVLLNYREHEGKKVLRVHKHTIPPCIPLQQLANKWLPVGGRRKDGEVAEDTEQDLVRFGRALRREVVGWHLRVDALGALKKEAGVEQEEERRDGEVEESGRVLNAFVSDDEASSDVEEEEEGRPVKIVDVEADASVRQITVRWSDRRTAVMNITKDGRVDKAVCRLKDGSRDVAAGRKAIGPMIGLMRRLAA</sequence>
<dbReference type="GO" id="GO:0005634">
    <property type="term" value="C:nucleus"/>
    <property type="evidence" value="ECO:0007669"/>
    <property type="project" value="UniProtKB-SubCell"/>
</dbReference>
<keyword evidence="4" id="KW-0158">Chromosome</keyword>
<dbReference type="Proteomes" id="UP000799423">
    <property type="component" value="Unassembled WGS sequence"/>
</dbReference>